<sequence>MACSPLLVLFAFFAASSVGVVAVSDGAAPPTPPAVATGGLIASTCNRTLYYDVCVASLASRPGSRRADLRGLASISLDVGLDHARATVSLAKALSKRHAAAAATGGGGAYAAGCLSDCVEEYREAVDGLRKSAAALRRRDYDDVNDLVSGAMTNSDTCESAFADKPGLRSPLTERNSYFFKICSISIAITNLLHGSTSRAL</sequence>
<dbReference type="Proteomes" id="UP000734854">
    <property type="component" value="Unassembled WGS sequence"/>
</dbReference>
<proteinExistence type="inferred from homology"/>
<dbReference type="InterPro" id="IPR035513">
    <property type="entry name" value="Invertase/methylesterase_inhib"/>
</dbReference>
<feature type="domain" description="Pectinesterase inhibitor" evidence="5">
    <location>
        <begin position="36"/>
        <end position="189"/>
    </location>
</feature>
<evidence type="ECO:0000313" key="7">
    <source>
        <dbReference type="Proteomes" id="UP000734854"/>
    </source>
</evidence>
<accession>A0A8J5LKE6</accession>
<dbReference type="AlphaFoldDB" id="A0A8J5LKE6"/>
<comment type="caution">
    <text evidence="6">The sequence shown here is derived from an EMBL/GenBank/DDBJ whole genome shotgun (WGS) entry which is preliminary data.</text>
</comment>
<dbReference type="PANTHER" id="PTHR35357">
    <property type="entry name" value="OS02G0537100 PROTEIN"/>
    <property type="match status" value="1"/>
</dbReference>
<dbReference type="SUPFAM" id="SSF101148">
    <property type="entry name" value="Plant invertase/pectin methylesterase inhibitor"/>
    <property type="match status" value="1"/>
</dbReference>
<dbReference type="PANTHER" id="PTHR35357:SF8">
    <property type="entry name" value="OS01G0111000 PROTEIN"/>
    <property type="match status" value="1"/>
</dbReference>
<gene>
    <name evidence="6" type="ORF">ZIOFF_017950</name>
</gene>
<organism evidence="6 7">
    <name type="scientific">Zingiber officinale</name>
    <name type="common">Ginger</name>
    <name type="synonym">Amomum zingiber</name>
    <dbReference type="NCBI Taxonomy" id="94328"/>
    <lineage>
        <taxon>Eukaryota</taxon>
        <taxon>Viridiplantae</taxon>
        <taxon>Streptophyta</taxon>
        <taxon>Embryophyta</taxon>
        <taxon>Tracheophyta</taxon>
        <taxon>Spermatophyta</taxon>
        <taxon>Magnoliopsida</taxon>
        <taxon>Liliopsida</taxon>
        <taxon>Zingiberales</taxon>
        <taxon>Zingiberaceae</taxon>
        <taxon>Zingiber</taxon>
    </lineage>
</organism>
<dbReference type="InterPro" id="IPR006501">
    <property type="entry name" value="Pectinesterase_inhib_dom"/>
</dbReference>
<evidence type="ECO:0000313" key="6">
    <source>
        <dbReference type="EMBL" id="KAG6520888.1"/>
    </source>
</evidence>
<reference evidence="6 7" key="1">
    <citation type="submission" date="2020-08" db="EMBL/GenBank/DDBJ databases">
        <title>Plant Genome Project.</title>
        <authorList>
            <person name="Zhang R.-G."/>
        </authorList>
    </citation>
    <scope>NUCLEOTIDE SEQUENCE [LARGE SCALE GENOMIC DNA]</scope>
    <source>
        <tissue evidence="6">Rhizome</tissue>
    </source>
</reference>
<feature type="chain" id="PRO_5035302040" description="Pectinesterase inhibitor domain-containing protein" evidence="4">
    <location>
        <begin position="23"/>
        <end position="201"/>
    </location>
</feature>
<dbReference type="GO" id="GO:0004857">
    <property type="term" value="F:enzyme inhibitor activity"/>
    <property type="evidence" value="ECO:0007669"/>
    <property type="project" value="InterPro"/>
</dbReference>
<protein>
    <recommendedName>
        <fullName evidence="5">Pectinesterase inhibitor domain-containing protein</fullName>
    </recommendedName>
</protein>
<comment type="similarity">
    <text evidence="3">Belongs to the PMEI family.</text>
</comment>
<dbReference type="CDD" id="cd15801">
    <property type="entry name" value="PMEI-like_1"/>
    <property type="match status" value="1"/>
</dbReference>
<evidence type="ECO:0000256" key="1">
    <source>
        <dbReference type="ARBA" id="ARBA00022729"/>
    </source>
</evidence>
<dbReference type="Pfam" id="PF04043">
    <property type="entry name" value="PMEI"/>
    <property type="match status" value="1"/>
</dbReference>
<name>A0A8J5LKE6_ZINOF</name>
<feature type="signal peptide" evidence="4">
    <location>
        <begin position="1"/>
        <end position="22"/>
    </location>
</feature>
<dbReference type="Gene3D" id="1.20.140.40">
    <property type="entry name" value="Invertase/pectin methylesterase inhibitor family protein"/>
    <property type="match status" value="1"/>
</dbReference>
<keyword evidence="1 4" id="KW-0732">Signal</keyword>
<dbReference type="NCBIfam" id="TIGR01614">
    <property type="entry name" value="PME_inhib"/>
    <property type="match status" value="1"/>
</dbReference>
<evidence type="ECO:0000256" key="3">
    <source>
        <dbReference type="ARBA" id="ARBA00038471"/>
    </source>
</evidence>
<evidence type="ECO:0000256" key="2">
    <source>
        <dbReference type="ARBA" id="ARBA00023157"/>
    </source>
</evidence>
<dbReference type="SMART" id="SM00856">
    <property type="entry name" value="PMEI"/>
    <property type="match status" value="1"/>
</dbReference>
<keyword evidence="2" id="KW-1015">Disulfide bond</keyword>
<evidence type="ECO:0000256" key="4">
    <source>
        <dbReference type="SAM" id="SignalP"/>
    </source>
</evidence>
<keyword evidence="7" id="KW-1185">Reference proteome</keyword>
<dbReference type="EMBL" id="JACMSC010000005">
    <property type="protein sequence ID" value="KAG6520888.1"/>
    <property type="molecule type" value="Genomic_DNA"/>
</dbReference>
<evidence type="ECO:0000259" key="5">
    <source>
        <dbReference type="SMART" id="SM00856"/>
    </source>
</evidence>